<dbReference type="Pfam" id="PF14690">
    <property type="entry name" value="Zn_ribbon_ISL3"/>
    <property type="match status" value="1"/>
</dbReference>
<dbReference type="EMBL" id="PEBM01000081">
    <property type="protein sequence ID" value="PHV55283.1"/>
    <property type="molecule type" value="Genomic_DNA"/>
</dbReference>
<feature type="domain" description="Transposase IS204/IS1001/IS1096/IS1165 zinc-finger" evidence="1">
    <location>
        <begin position="39"/>
        <end position="79"/>
    </location>
</feature>
<dbReference type="PANTHER" id="PTHR33498:SF1">
    <property type="entry name" value="TRANSPOSASE FOR INSERTION SEQUENCE ELEMENT IS1557"/>
    <property type="match status" value="1"/>
</dbReference>
<proteinExistence type="predicted"/>
<feature type="non-terminal residue" evidence="2">
    <location>
        <position position="79"/>
    </location>
</feature>
<comment type="caution">
    <text evidence="2">The sequence shown here is derived from an EMBL/GenBank/DDBJ whole genome shotgun (WGS) entry which is preliminary data.</text>
</comment>
<dbReference type="AlphaFoldDB" id="A0A2G3NP32"/>
<organism evidence="2 3">
    <name type="scientific">Streptococcus macedonicus</name>
    <name type="common">Streptococcus gallolyticus macedonicus</name>
    <dbReference type="NCBI Taxonomy" id="59310"/>
    <lineage>
        <taxon>Bacteria</taxon>
        <taxon>Bacillati</taxon>
        <taxon>Bacillota</taxon>
        <taxon>Bacilli</taxon>
        <taxon>Lactobacillales</taxon>
        <taxon>Streptococcaceae</taxon>
        <taxon>Streptococcus</taxon>
    </lineage>
</organism>
<reference evidence="2 3" key="1">
    <citation type="submission" date="2017-10" db="EMBL/GenBank/DDBJ databases">
        <title>Whole-genome sequence of three Streptococcus macedonicus strains isolated from Italian cheeses of the Veneto region.</title>
        <authorList>
            <person name="Treu L."/>
            <person name="De Diego-Diaz B."/>
            <person name="Papadimitriou K."/>
            <person name="Tsakalidou E."/>
            <person name="Corich V."/>
            <person name="Giacomini A."/>
        </authorList>
    </citation>
    <scope>NUCLEOTIDE SEQUENCE [LARGE SCALE GENOMIC DNA]</scope>
    <source>
        <strain evidence="2 3">27MV</strain>
    </source>
</reference>
<accession>A0A2G3NP32</accession>
<protein>
    <submittedName>
        <fullName evidence="2">ISL3 family transposase</fullName>
    </submittedName>
</protein>
<dbReference type="RefSeq" id="WP_142348606.1">
    <property type="nucleotide sequence ID" value="NZ_PEBM01000081.1"/>
</dbReference>
<dbReference type="InterPro" id="IPR047951">
    <property type="entry name" value="Transpos_ISL3"/>
</dbReference>
<dbReference type="PANTHER" id="PTHR33498">
    <property type="entry name" value="TRANSPOSASE FOR INSERTION SEQUENCE ELEMENT IS1557"/>
    <property type="match status" value="1"/>
</dbReference>
<gene>
    <name evidence="2" type="ORF">CS010_11415</name>
</gene>
<evidence type="ECO:0000313" key="2">
    <source>
        <dbReference type="EMBL" id="PHV55283.1"/>
    </source>
</evidence>
<dbReference type="InterPro" id="IPR029261">
    <property type="entry name" value="Transposase_Znf"/>
</dbReference>
<sequence length="79" mass="9103">MEQLKNTTELIGLKDKNIKIKTVFKADTHITIEASLDYQPPLCPHCKSQMSKYDFQRASTIPILDVQGIPTVFKLKKRR</sequence>
<name>A0A2G3NP32_STRMC</name>
<evidence type="ECO:0000313" key="3">
    <source>
        <dbReference type="Proteomes" id="UP000222913"/>
    </source>
</evidence>
<dbReference type="Proteomes" id="UP000222913">
    <property type="component" value="Unassembled WGS sequence"/>
</dbReference>
<evidence type="ECO:0000259" key="1">
    <source>
        <dbReference type="Pfam" id="PF14690"/>
    </source>
</evidence>